<dbReference type="InterPro" id="IPR040632">
    <property type="entry name" value="Sulfotransfer_4"/>
</dbReference>
<keyword evidence="3" id="KW-1185">Reference proteome</keyword>
<dbReference type="PANTHER" id="PTHR36978:SF4">
    <property type="entry name" value="P-LOOP CONTAINING NUCLEOSIDE TRIPHOSPHATE HYDROLASE PROTEIN"/>
    <property type="match status" value="1"/>
</dbReference>
<evidence type="ECO:0000256" key="1">
    <source>
        <dbReference type="SAM" id="Phobius"/>
    </source>
</evidence>
<dbReference type="OrthoDB" id="408152at2759"/>
<dbReference type="SUPFAM" id="SSF52540">
    <property type="entry name" value="P-loop containing nucleoside triphosphate hydrolases"/>
    <property type="match status" value="1"/>
</dbReference>
<dbReference type="Pfam" id="PF17784">
    <property type="entry name" value="Sulfotransfer_4"/>
    <property type="match status" value="1"/>
</dbReference>
<dbReference type="AlphaFoldDB" id="A0A2R5GRP5"/>
<accession>A0A2R5GRP5</accession>
<sequence length="319" mass="35940">MDHAESADHQRTWLEDFRGSNLYLTFRVAFGLNLDEGAERVEDLQILSGALAKSGSKSIKSALETLGFRVYHGEDCASEDHVIAARALEGQEGALETWMAKVKAQGYNATVDVPMAFFFEELMELYPEAKVLLVVRENTTSWAESFAAQSRAFSSITGYPFNWLIPTWKDFTGPFSQGLQDNLDCQFGEVWWNSTYFPWIRTVWDYEIDTARCAQGIDAYVHNVRTIVPQERLIEMSVTDGWKPLCEGLGVPEPDVPFPRLNSRSEIVIGKTIIRSIAVAWPFLALLNIFIVFGLLRFCVSTLCGRRSSKGLDTKKKLA</sequence>
<proteinExistence type="predicted"/>
<name>A0A2R5GRP5_9STRA</name>
<dbReference type="InParanoid" id="A0A2R5GRP5"/>
<reference evidence="2 3" key="1">
    <citation type="submission" date="2017-12" db="EMBL/GenBank/DDBJ databases">
        <title>Sequencing, de novo assembly and annotation of complete genome of a new Thraustochytrid species, strain FCC1311.</title>
        <authorList>
            <person name="Sedici K."/>
            <person name="Godart F."/>
            <person name="Aiese Cigliano R."/>
            <person name="Sanseverino W."/>
            <person name="Barakat M."/>
            <person name="Ortet P."/>
            <person name="Marechal E."/>
            <person name="Cagnac O."/>
            <person name="Amato A."/>
        </authorList>
    </citation>
    <scope>NUCLEOTIDE SEQUENCE [LARGE SCALE GENOMIC DNA]</scope>
</reference>
<organism evidence="2 3">
    <name type="scientific">Hondaea fermentalgiana</name>
    <dbReference type="NCBI Taxonomy" id="2315210"/>
    <lineage>
        <taxon>Eukaryota</taxon>
        <taxon>Sar</taxon>
        <taxon>Stramenopiles</taxon>
        <taxon>Bigyra</taxon>
        <taxon>Labyrinthulomycetes</taxon>
        <taxon>Thraustochytrida</taxon>
        <taxon>Thraustochytriidae</taxon>
        <taxon>Hondaea</taxon>
    </lineage>
</organism>
<dbReference type="Proteomes" id="UP000241890">
    <property type="component" value="Unassembled WGS sequence"/>
</dbReference>
<dbReference type="PANTHER" id="PTHR36978">
    <property type="entry name" value="P-LOOP CONTAINING NUCLEOTIDE TRIPHOSPHATE HYDROLASE"/>
    <property type="match status" value="1"/>
</dbReference>
<keyword evidence="1" id="KW-0812">Transmembrane</keyword>
<dbReference type="EMBL" id="BEYU01000077">
    <property type="protein sequence ID" value="GBG30554.1"/>
    <property type="molecule type" value="Genomic_DNA"/>
</dbReference>
<feature type="transmembrane region" description="Helical" evidence="1">
    <location>
        <begin position="279"/>
        <end position="300"/>
    </location>
</feature>
<comment type="caution">
    <text evidence="2">The sequence shown here is derived from an EMBL/GenBank/DDBJ whole genome shotgun (WGS) entry which is preliminary data.</text>
</comment>
<dbReference type="InterPro" id="IPR027417">
    <property type="entry name" value="P-loop_NTPase"/>
</dbReference>
<keyword evidence="1" id="KW-0472">Membrane</keyword>
<keyword evidence="1" id="KW-1133">Transmembrane helix</keyword>
<gene>
    <name evidence="2" type="ORF">FCC1311_067742</name>
</gene>
<evidence type="ECO:0000313" key="3">
    <source>
        <dbReference type="Proteomes" id="UP000241890"/>
    </source>
</evidence>
<dbReference type="Gene3D" id="3.40.50.300">
    <property type="entry name" value="P-loop containing nucleotide triphosphate hydrolases"/>
    <property type="match status" value="1"/>
</dbReference>
<protein>
    <submittedName>
        <fullName evidence="2">Uncharacterized protein</fullName>
    </submittedName>
</protein>
<evidence type="ECO:0000313" key="2">
    <source>
        <dbReference type="EMBL" id="GBG30554.1"/>
    </source>
</evidence>